<name>A0A7W9E6Q4_9MICO</name>
<dbReference type="AlphaFoldDB" id="A0A7W9E6Q4"/>
<feature type="region of interest" description="Disordered" evidence="1">
    <location>
        <begin position="143"/>
        <end position="170"/>
    </location>
</feature>
<evidence type="ECO:0000313" key="3">
    <source>
        <dbReference type="Proteomes" id="UP000561726"/>
    </source>
</evidence>
<accession>A0A7W9E6Q4</accession>
<dbReference type="OrthoDB" id="4570343at2"/>
<organism evidence="2 3">
    <name type="scientific">Cryobacterium roopkundense</name>
    <dbReference type="NCBI Taxonomy" id="1001240"/>
    <lineage>
        <taxon>Bacteria</taxon>
        <taxon>Bacillati</taxon>
        <taxon>Actinomycetota</taxon>
        <taxon>Actinomycetes</taxon>
        <taxon>Micrococcales</taxon>
        <taxon>Microbacteriaceae</taxon>
        <taxon>Cryobacterium</taxon>
    </lineage>
</organism>
<comment type="caution">
    <text evidence="2">The sequence shown here is derived from an EMBL/GenBank/DDBJ whole genome shotgun (WGS) entry which is preliminary data.</text>
</comment>
<feature type="compositionally biased region" description="Acidic residues" evidence="1">
    <location>
        <begin position="1"/>
        <end position="15"/>
    </location>
</feature>
<feature type="compositionally biased region" description="Acidic residues" evidence="1">
    <location>
        <begin position="39"/>
        <end position="51"/>
    </location>
</feature>
<dbReference type="Pfam" id="PF16259">
    <property type="entry name" value="DUF4913"/>
    <property type="match status" value="1"/>
</dbReference>
<gene>
    <name evidence="2" type="ORF">BJ997_004285</name>
</gene>
<feature type="region of interest" description="Disordered" evidence="1">
    <location>
        <begin position="1"/>
        <end position="52"/>
    </location>
</feature>
<evidence type="ECO:0008006" key="4">
    <source>
        <dbReference type="Google" id="ProtNLM"/>
    </source>
</evidence>
<sequence>MADDALADVPTDEVERENWDAETTEKDPNADTTIPAQEPGDDAEESSDQEDPDVRELFLDWLTPHLRTVEVVGTKPTPWCAQWWLHPEVVARFKSLWQASMQADASVQDGDAGAVSSWWINHWDRHAAVIFDKSTGPFRDCDPDEGHLHRRKDKTSTIVSAMRPPDNVEL</sequence>
<dbReference type="InterPro" id="IPR032584">
    <property type="entry name" value="DUF4913"/>
</dbReference>
<feature type="compositionally biased region" description="Basic and acidic residues" evidence="1">
    <location>
        <begin position="16"/>
        <end position="29"/>
    </location>
</feature>
<protein>
    <recommendedName>
        <fullName evidence="4">DUF4913 domain-containing protein</fullName>
    </recommendedName>
</protein>
<reference evidence="2 3" key="1">
    <citation type="submission" date="2020-08" db="EMBL/GenBank/DDBJ databases">
        <title>Sequencing the genomes of 1000 actinobacteria strains.</title>
        <authorList>
            <person name="Klenk H.-P."/>
        </authorList>
    </citation>
    <scope>NUCLEOTIDE SEQUENCE [LARGE SCALE GENOMIC DNA]</scope>
    <source>
        <strain evidence="2 3">DSM 21065</strain>
    </source>
</reference>
<dbReference type="Proteomes" id="UP000561726">
    <property type="component" value="Unassembled WGS sequence"/>
</dbReference>
<dbReference type="EMBL" id="JACHBQ010000002">
    <property type="protein sequence ID" value="MBB5643674.1"/>
    <property type="molecule type" value="Genomic_DNA"/>
</dbReference>
<evidence type="ECO:0000313" key="2">
    <source>
        <dbReference type="EMBL" id="MBB5643674.1"/>
    </source>
</evidence>
<evidence type="ECO:0000256" key="1">
    <source>
        <dbReference type="SAM" id="MobiDB-lite"/>
    </source>
</evidence>
<proteinExistence type="predicted"/>
<dbReference type="RefSeq" id="WP_052542041.1">
    <property type="nucleotide sequence ID" value="NZ_JACHBQ010000002.1"/>
</dbReference>